<proteinExistence type="predicted"/>
<gene>
    <name evidence="1" type="ORF">TCM_029011</name>
</gene>
<dbReference type="Proteomes" id="UP000026915">
    <property type="component" value="Chromosome 6"/>
</dbReference>
<keyword evidence="2" id="KW-1185">Reference proteome</keyword>
<accession>A0A061GB07</accession>
<dbReference type="InParanoid" id="A0A061GB07"/>
<dbReference type="Gramene" id="EOY27075">
    <property type="protein sequence ID" value="EOY27075"/>
    <property type="gene ID" value="TCM_029011"/>
</dbReference>
<dbReference type="HOGENOM" id="CLU_2339785_0_0_1"/>
<organism evidence="1 2">
    <name type="scientific">Theobroma cacao</name>
    <name type="common">Cacao</name>
    <name type="synonym">Cocoa</name>
    <dbReference type="NCBI Taxonomy" id="3641"/>
    <lineage>
        <taxon>Eukaryota</taxon>
        <taxon>Viridiplantae</taxon>
        <taxon>Streptophyta</taxon>
        <taxon>Embryophyta</taxon>
        <taxon>Tracheophyta</taxon>
        <taxon>Spermatophyta</taxon>
        <taxon>Magnoliopsida</taxon>
        <taxon>eudicotyledons</taxon>
        <taxon>Gunneridae</taxon>
        <taxon>Pentapetalae</taxon>
        <taxon>rosids</taxon>
        <taxon>malvids</taxon>
        <taxon>Malvales</taxon>
        <taxon>Malvaceae</taxon>
        <taxon>Byttnerioideae</taxon>
        <taxon>Theobroma</taxon>
    </lineage>
</organism>
<feature type="non-terminal residue" evidence="1">
    <location>
        <position position="1"/>
    </location>
</feature>
<evidence type="ECO:0000313" key="1">
    <source>
        <dbReference type="EMBL" id="EOY27075.1"/>
    </source>
</evidence>
<dbReference type="AlphaFoldDB" id="A0A061GB07"/>
<dbReference type="EMBL" id="CM001884">
    <property type="protein sequence ID" value="EOY27075.1"/>
    <property type="molecule type" value="Genomic_DNA"/>
</dbReference>
<reference evidence="1 2" key="1">
    <citation type="journal article" date="2013" name="Genome Biol.">
        <title>The genome sequence of the most widely cultivated cacao type and its use to identify candidate genes regulating pod color.</title>
        <authorList>
            <person name="Motamayor J.C."/>
            <person name="Mockaitis K."/>
            <person name="Schmutz J."/>
            <person name="Haiminen N."/>
            <person name="Iii D.L."/>
            <person name="Cornejo O."/>
            <person name="Findley S.D."/>
            <person name="Zheng P."/>
            <person name="Utro F."/>
            <person name="Royaert S."/>
            <person name="Saski C."/>
            <person name="Jenkins J."/>
            <person name="Podicheti R."/>
            <person name="Zhao M."/>
            <person name="Scheffler B.E."/>
            <person name="Stack J.C."/>
            <person name="Feltus F.A."/>
            <person name="Mustiga G.M."/>
            <person name="Amores F."/>
            <person name="Phillips W."/>
            <person name="Marelli J.P."/>
            <person name="May G.D."/>
            <person name="Shapiro H."/>
            <person name="Ma J."/>
            <person name="Bustamante C.D."/>
            <person name="Schnell R.J."/>
            <person name="Main D."/>
            <person name="Gilbert D."/>
            <person name="Parida L."/>
            <person name="Kuhn D.N."/>
        </authorList>
    </citation>
    <scope>NUCLEOTIDE SEQUENCE [LARGE SCALE GENOMIC DNA]</scope>
    <source>
        <strain evidence="2">cv. Matina 1-6</strain>
    </source>
</reference>
<sequence length="98" mass="11074">NTIFDNGCSQGNRETDSKALRDFGLTFRTISVYRDTAAVVTGSRGVPGRDTKCIAIENGERTSFWDKEWIESHILMHSFPRIYALACKKEGKVANFRL</sequence>
<name>A0A061GB07_THECC</name>
<protein>
    <submittedName>
        <fullName evidence="1">Uncharacterized protein</fullName>
    </submittedName>
</protein>
<evidence type="ECO:0000313" key="2">
    <source>
        <dbReference type="Proteomes" id="UP000026915"/>
    </source>
</evidence>